<dbReference type="Gene3D" id="3.40.710.10">
    <property type="entry name" value="DD-peptidase/beta-lactamase superfamily"/>
    <property type="match status" value="1"/>
</dbReference>
<dbReference type="GO" id="GO:0016787">
    <property type="term" value="F:hydrolase activity"/>
    <property type="evidence" value="ECO:0007669"/>
    <property type="project" value="UniProtKB-KW"/>
</dbReference>
<evidence type="ECO:0000259" key="1">
    <source>
        <dbReference type="Pfam" id="PF00144"/>
    </source>
</evidence>
<dbReference type="PANTHER" id="PTHR43283:SF3">
    <property type="entry name" value="BETA-LACTAMASE FAMILY PROTEIN (AFU_ORTHOLOGUE AFUA_5G07500)"/>
    <property type="match status" value="1"/>
</dbReference>
<dbReference type="EC" id="3.-.-.-" evidence="2"/>
<gene>
    <name evidence="2" type="ORF">ACFOZ0_32040</name>
</gene>
<dbReference type="EMBL" id="JBHRWR010000039">
    <property type="protein sequence ID" value="MFC3577811.1"/>
    <property type="molecule type" value="Genomic_DNA"/>
</dbReference>
<comment type="caution">
    <text evidence="2">The sequence shown here is derived from an EMBL/GenBank/DDBJ whole genome shotgun (WGS) entry which is preliminary data.</text>
</comment>
<dbReference type="InterPro" id="IPR012338">
    <property type="entry name" value="Beta-lactam/transpept-like"/>
</dbReference>
<name>A0ABV7SNQ9_9ACTN</name>
<dbReference type="RefSeq" id="WP_310777563.1">
    <property type="nucleotide sequence ID" value="NZ_JBHRWR010000039.1"/>
</dbReference>
<dbReference type="Proteomes" id="UP001595701">
    <property type="component" value="Unassembled WGS sequence"/>
</dbReference>
<protein>
    <submittedName>
        <fullName evidence="2">Serine hydrolase domain-containing protein</fullName>
        <ecNumber evidence="2">3.-.-.-</ecNumber>
    </submittedName>
</protein>
<keyword evidence="2" id="KW-0378">Hydrolase</keyword>
<evidence type="ECO:0000313" key="2">
    <source>
        <dbReference type="EMBL" id="MFC3577811.1"/>
    </source>
</evidence>
<dbReference type="InterPro" id="IPR050789">
    <property type="entry name" value="Diverse_Enzym_Activities"/>
</dbReference>
<proteinExistence type="predicted"/>
<dbReference type="PANTHER" id="PTHR43283">
    <property type="entry name" value="BETA-LACTAMASE-RELATED"/>
    <property type="match status" value="1"/>
</dbReference>
<accession>A0ABV7SNQ9</accession>
<reference evidence="3" key="1">
    <citation type="journal article" date="2019" name="Int. J. Syst. Evol. Microbiol.">
        <title>The Global Catalogue of Microorganisms (GCM) 10K type strain sequencing project: providing services to taxonomists for standard genome sequencing and annotation.</title>
        <authorList>
            <consortium name="The Broad Institute Genomics Platform"/>
            <consortium name="The Broad Institute Genome Sequencing Center for Infectious Disease"/>
            <person name="Wu L."/>
            <person name="Ma J."/>
        </authorList>
    </citation>
    <scope>NUCLEOTIDE SEQUENCE [LARGE SCALE GENOMIC DNA]</scope>
    <source>
        <strain evidence="3">CGMCC 4.7035</strain>
    </source>
</reference>
<feature type="domain" description="Beta-lactamase-related" evidence="1">
    <location>
        <begin position="9"/>
        <end position="326"/>
    </location>
</feature>
<dbReference type="InterPro" id="IPR001466">
    <property type="entry name" value="Beta-lactam-related"/>
</dbReference>
<dbReference type="SUPFAM" id="SSF56601">
    <property type="entry name" value="beta-lactamase/transpeptidase-like"/>
    <property type="match status" value="1"/>
</dbReference>
<dbReference type="Pfam" id="PF00144">
    <property type="entry name" value="Beta-lactamase"/>
    <property type="match status" value="1"/>
</dbReference>
<organism evidence="2 3">
    <name type="scientific">Streptomyces yaanensis</name>
    <dbReference type="NCBI Taxonomy" id="1142239"/>
    <lineage>
        <taxon>Bacteria</taxon>
        <taxon>Bacillati</taxon>
        <taxon>Actinomycetota</taxon>
        <taxon>Actinomycetes</taxon>
        <taxon>Kitasatosporales</taxon>
        <taxon>Streptomycetaceae</taxon>
        <taxon>Streptomyces</taxon>
    </lineage>
</organism>
<evidence type="ECO:0000313" key="3">
    <source>
        <dbReference type="Proteomes" id="UP001595701"/>
    </source>
</evidence>
<sequence>MSQKALSEFVEATAAKFGIPGVAVGVWADGRETYACHGVTNTENPLPVDQDTLYLLGSVTKTYTATVLMRLVAEGKVELDAPVRRYVPELGLADEETAAKVTVAHLLNHTSGLDWGVITDTGEGDDALAGYVAKMAELEVMTPPGTRASYSQAGFNLAGRVVEKVTGLTYERAVAELLFEPLGLSHSFFARDDIMTRRFAVGHNRGEDGTLSVARLWRRSRGDNPGGGIASSVADQLRWARFHLCDGRAESGARLLPAEVLHRMKEPTVALRASNLGDALGIGWFLRDVDGVRTVGHGGSANGQFAEFLVVPERDFAVVVMSNAGPDGIPFNQEVVRWALQTYLGVTDQDPEPLPYDPARAREIVGGYENDVMTLTIETEEPAGLRLEVVLKPEIRAAANTELPPDHAPFPLGLLPGDTDEYVITGGAFKGQRGFFTRDETGSVVGIDLAGRLFQRVTDGRTAATTAPVE</sequence>
<keyword evidence="3" id="KW-1185">Reference proteome</keyword>